<sequence>MFNKAILPDTFRAIQLVSKIPFMKKAYLAGGTALAMQLGHRVSVDLDFFTLKEFDEDALSAQLLRFKDFVQKNKAWGTVQGKIGQTEFSLFYYKNILIEEVIEYEGINLVSKKDIAAMKIDAIQGRGTKRDFVDVYFLSKLYKLEEMFNFYDLKYGILEDRWYSILRSLDYFEEADREDMPKMLVKVEWEEVKRFFHNESMRLAHLRPDLF</sequence>
<dbReference type="InterPro" id="IPR014942">
    <property type="entry name" value="AbiEii"/>
</dbReference>
<dbReference type="Pfam" id="PF08843">
    <property type="entry name" value="AbiEii"/>
    <property type="match status" value="1"/>
</dbReference>
<name>A0A0G1B4S3_9BACT</name>
<reference evidence="1 2" key="1">
    <citation type="journal article" date="2015" name="Nature">
        <title>rRNA introns, odd ribosomes, and small enigmatic genomes across a large radiation of phyla.</title>
        <authorList>
            <person name="Brown C.T."/>
            <person name="Hug L.A."/>
            <person name="Thomas B.C."/>
            <person name="Sharon I."/>
            <person name="Castelle C.J."/>
            <person name="Singh A."/>
            <person name="Wilkins M.J."/>
            <person name="Williams K.H."/>
            <person name="Banfield J.F."/>
        </authorList>
    </citation>
    <scope>NUCLEOTIDE SEQUENCE [LARGE SCALE GENOMIC DNA]</scope>
</reference>
<dbReference type="STRING" id="1618356.UU93_C0006G0022"/>
<comment type="caution">
    <text evidence="1">The sequence shown here is derived from an EMBL/GenBank/DDBJ whole genome shotgun (WGS) entry which is preliminary data.</text>
</comment>
<proteinExistence type="predicted"/>
<accession>A0A0G1B4S3</accession>
<protein>
    <recommendedName>
        <fullName evidence="3">Nucleotidyl transferase AbiEii/AbiGii toxin family protein</fullName>
    </recommendedName>
</protein>
<evidence type="ECO:0000313" key="2">
    <source>
        <dbReference type="Proteomes" id="UP000034160"/>
    </source>
</evidence>
<evidence type="ECO:0008006" key="3">
    <source>
        <dbReference type="Google" id="ProtNLM"/>
    </source>
</evidence>
<evidence type="ECO:0000313" key="1">
    <source>
        <dbReference type="EMBL" id="KKS32543.1"/>
    </source>
</evidence>
<organism evidence="1 2">
    <name type="scientific">Candidatus Amesbacteria bacterium GW2011_GWA2_42_12</name>
    <dbReference type="NCBI Taxonomy" id="1618356"/>
    <lineage>
        <taxon>Bacteria</taxon>
        <taxon>Candidatus Amesiibacteriota</taxon>
    </lineage>
</organism>
<dbReference type="EMBL" id="LCCN01000006">
    <property type="protein sequence ID" value="KKS32543.1"/>
    <property type="molecule type" value="Genomic_DNA"/>
</dbReference>
<dbReference type="Proteomes" id="UP000034160">
    <property type="component" value="Unassembled WGS sequence"/>
</dbReference>
<gene>
    <name evidence="1" type="ORF">UU93_C0006G0022</name>
</gene>
<dbReference type="AlphaFoldDB" id="A0A0G1B4S3"/>